<feature type="region of interest" description="Disordered" evidence="1">
    <location>
        <begin position="342"/>
        <end position="361"/>
    </location>
</feature>
<proteinExistence type="predicted"/>
<feature type="compositionally biased region" description="Basic and acidic residues" evidence="1">
    <location>
        <begin position="179"/>
        <end position="202"/>
    </location>
</feature>
<dbReference type="VEuPathDB" id="VectorBase:AATE002606"/>
<protein>
    <submittedName>
        <fullName evidence="2">Uncharacterized protein</fullName>
    </submittedName>
</protein>
<feature type="region of interest" description="Disordered" evidence="1">
    <location>
        <begin position="173"/>
        <end position="202"/>
    </location>
</feature>
<dbReference type="AlphaFoldDB" id="A0A182INS5"/>
<reference evidence="2" key="1">
    <citation type="submission" date="2022-08" db="UniProtKB">
        <authorList>
            <consortium name="EnsemblMetazoa"/>
        </authorList>
    </citation>
    <scope>IDENTIFICATION</scope>
    <source>
        <strain evidence="2">EBRO</strain>
    </source>
</reference>
<evidence type="ECO:0000256" key="1">
    <source>
        <dbReference type="SAM" id="MobiDB-lite"/>
    </source>
</evidence>
<accession>A0A182INS5</accession>
<evidence type="ECO:0000313" key="2">
    <source>
        <dbReference type="EnsemblMetazoa" id="AATE002606-PA.1"/>
    </source>
</evidence>
<dbReference type="EnsemblMetazoa" id="AATE002606-RA">
    <property type="protein sequence ID" value="AATE002606-PA.1"/>
    <property type="gene ID" value="AATE002606"/>
</dbReference>
<name>A0A182INS5_ANOAO</name>
<organism evidence="2">
    <name type="scientific">Anopheles atroparvus</name>
    <name type="common">European mosquito</name>
    <dbReference type="NCBI Taxonomy" id="41427"/>
    <lineage>
        <taxon>Eukaryota</taxon>
        <taxon>Metazoa</taxon>
        <taxon>Ecdysozoa</taxon>
        <taxon>Arthropoda</taxon>
        <taxon>Hexapoda</taxon>
        <taxon>Insecta</taxon>
        <taxon>Pterygota</taxon>
        <taxon>Neoptera</taxon>
        <taxon>Endopterygota</taxon>
        <taxon>Diptera</taxon>
        <taxon>Nematocera</taxon>
        <taxon>Culicoidea</taxon>
        <taxon>Culicidae</taxon>
        <taxon>Anophelinae</taxon>
        <taxon>Anopheles</taxon>
    </lineage>
</organism>
<sequence>MKDGYTVVVLTRSSTPSVYSSLANAPISPRTPYLEAAYAIIRSIGRLTQRCESRLISITFFRSSGVPSRKDINGSTPALFTRMSTGPSFKLTSFFISLTAWYEETSACREELRFYAELSNVGHRLLATVGVQIDHGNVTSCLGQLQTDVASESVRTTGHQRRPAGNILFGCTTNQPDDGADRQRHQQHEERQHVQQNRGEELHQVERGRFRPGQRRSSAWRLLDTGDDLLGDLLGREDVDPLQHRQQASIIDQHIDGAQLGLDGEPQPVHLLAAGDVRQERFRLHAELAHVLGGSLRARQVDVDHGHLATFAGQPQTERPTETVRSAGHESRLAADRLLLRRQHEPHQPLEEQRHQPDEELQHIRDHVAHHELQ</sequence>